<proteinExistence type="inferred from homology"/>
<keyword evidence="5 6" id="KW-0804">Transcription</keyword>
<evidence type="ECO:0000256" key="2">
    <source>
        <dbReference type="ARBA" id="ARBA00022814"/>
    </source>
</evidence>
<dbReference type="SUPFAM" id="SSF48013">
    <property type="entry name" value="NusB-like"/>
    <property type="match status" value="1"/>
</dbReference>
<evidence type="ECO:0000256" key="6">
    <source>
        <dbReference type="HAMAP-Rule" id="MF_00073"/>
    </source>
</evidence>
<dbReference type="Proteomes" id="UP001314796">
    <property type="component" value="Unassembled WGS sequence"/>
</dbReference>
<dbReference type="RefSeq" id="WP_204400283.1">
    <property type="nucleotide sequence ID" value="NZ_JAFBEE010000002.1"/>
</dbReference>
<dbReference type="Gene3D" id="1.10.940.10">
    <property type="entry name" value="NusB-like"/>
    <property type="match status" value="1"/>
</dbReference>
<keyword evidence="2 6" id="KW-0889">Transcription antitermination</keyword>
<evidence type="ECO:0000256" key="5">
    <source>
        <dbReference type="ARBA" id="ARBA00023163"/>
    </source>
</evidence>
<evidence type="ECO:0000313" key="8">
    <source>
        <dbReference type="EMBL" id="MBM7614004.1"/>
    </source>
</evidence>
<keyword evidence="3 6" id="KW-0694">RNA-binding</keyword>
<dbReference type="NCBIfam" id="TIGR01951">
    <property type="entry name" value="nusB"/>
    <property type="match status" value="1"/>
</dbReference>
<organism evidence="8 9">
    <name type="scientific">Alkaliphilus hydrothermalis</name>
    <dbReference type="NCBI Taxonomy" id="1482730"/>
    <lineage>
        <taxon>Bacteria</taxon>
        <taxon>Bacillati</taxon>
        <taxon>Bacillota</taxon>
        <taxon>Clostridia</taxon>
        <taxon>Peptostreptococcales</taxon>
        <taxon>Natronincolaceae</taxon>
        <taxon>Alkaliphilus</taxon>
    </lineage>
</organism>
<dbReference type="InterPro" id="IPR011605">
    <property type="entry name" value="NusB_fam"/>
</dbReference>
<evidence type="ECO:0000256" key="4">
    <source>
        <dbReference type="ARBA" id="ARBA00023015"/>
    </source>
</evidence>
<evidence type="ECO:0000256" key="1">
    <source>
        <dbReference type="ARBA" id="ARBA00005952"/>
    </source>
</evidence>
<gene>
    <name evidence="6" type="primary">nusB</name>
    <name evidence="8" type="ORF">JOC73_000513</name>
</gene>
<dbReference type="HAMAP" id="MF_00073">
    <property type="entry name" value="NusB"/>
    <property type="match status" value="1"/>
</dbReference>
<dbReference type="PANTHER" id="PTHR11078">
    <property type="entry name" value="N UTILIZATION SUBSTANCE PROTEIN B-RELATED"/>
    <property type="match status" value="1"/>
</dbReference>
<evidence type="ECO:0000313" key="9">
    <source>
        <dbReference type="Proteomes" id="UP001314796"/>
    </source>
</evidence>
<dbReference type="InterPro" id="IPR035926">
    <property type="entry name" value="NusB-like_sf"/>
</dbReference>
<dbReference type="InterPro" id="IPR006027">
    <property type="entry name" value="NusB_RsmB_TIM44"/>
</dbReference>
<keyword evidence="9" id="KW-1185">Reference proteome</keyword>
<protein>
    <recommendedName>
        <fullName evidence="6">Transcription antitermination protein NusB</fullName>
    </recommendedName>
    <alternativeName>
        <fullName evidence="6">Antitermination factor NusB</fullName>
    </alternativeName>
</protein>
<dbReference type="EMBL" id="JAFBEE010000002">
    <property type="protein sequence ID" value="MBM7614004.1"/>
    <property type="molecule type" value="Genomic_DNA"/>
</dbReference>
<evidence type="ECO:0000256" key="3">
    <source>
        <dbReference type="ARBA" id="ARBA00022884"/>
    </source>
</evidence>
<comment type="function">
    <text evidence="6">Involved in transcription antitermination. Required for transcription of ribosomal RNA (rRNA) genes. Binds specifically to the boxA antiterminator sequence of the ribosomal RNA (rrn) operons.</text>
</comment>
<sequence length="140" mass="16073">MNRKLAREFCMKMLFEMGIHNNFDVNLIKGRLEEENESIEVQQMEYIQDLLKAVIENKATLDEIIVAFSKGWKLDRIAKVDLAILRIGLAELLYMDNIPFAVSINEAIELAKKYSTNESASFINGILGRYVEEKGINKND</sequence>
<reference evidence="8 9" key="1">
    <citation type="submission" date="2021-01" db="EMBL/GenBank/DDBJ databases">
        <title>Genomic Encyclopedia of Type Strains, Phase IV (KMG-IV): sequencing the most valuable type-strain genomes for metagenomic binning, comparative biology and taxonomic classification.</title>
        <authorList>
            <person name="Goeker M."/>
        </authorList>
    </citation>
    <scope>NUCLEOTIDE SEQUENCE [LARGE SCALE GENOMIC DNA]</scope>
    <source>
        <strain evidence="8 9">DSM 25890</strain>
    </source>
</reference>
<feature type="domain" description="NusB/RsmB/TIM44" evidence="7">
    <location>
        <begin position="6"/>
        <end position="130"/>
    </location>
</feature>
<keyword evidence="4 6" id="KW-0805">Transcription regulation</keyword>
<evidence type="ECO:0000259" key="7">
    <source>
        <dbReference type="Pfam" id="PF01029"/>
    </source>
</evidence>
<comment type="caution">
    <text evidence="8">The sequence shown here is derived from an EMBL/GenBank/DDBJ whole genome shotgun (WGS) entry which is preliminary data.</text>
</comment>
<comment type="similarity">
    <text evidence="1 6">Belongs to the NusB family.</text>
</comment>
<dbReference type="PANTHER" id="PTHR11078:SF3">
    <property type="entry name" value="ANTITERMINATION NUSB DOMAIN-CONTAINING PROTEIN"/>
    <property type="match status" value="1"/>
</dbReference>
<dbReference type="Pfam" id="PF01029">
    <property type="entry name" value="NusB"/>
    <property type="match status" value="1"/>
</dbReference>
<name>A0ABS2NN51_9FIRM</name>
<accession>A0ABS2NN51</accession>